<dbReference type="AlphaFoldDB" id="A0AAD3H2K1"/>
<evidence type="ECO:0000313" key="1">
    <source>
        <dbReference type="EMBL" id="GFH48257.1"/>
    </source>
</evidence>
<comment type="caution">
    <text evidence="1">The sequence shown here is derived from an EMBL/GenBank/DDBJ whole genome shotgun (WGS) entry which is preliminary data.</text>
</comment>
<sequence length="67" mass="7692">MVKLMVMANQFKRDGKYSWMNVRQAKGMALQKYLYCNPRHLGFACILIDQGCFLVLTADEVFLLATS</sequence>
<gene>
    <name evidence="1" type="ORF">CTEN210_04733</name>
</gene>
<dbReference type="EMBL" id="BLLK01000027">
    <property type="protein sequence ID" value="GFH48257.1"/>
    <property type="molecule type" value="Genomic_DNA"/>
</dbReference>
<proteinExistence type="predicted"/>
<evidence type="ECO:0000313" key="2">
    <source>
        <dbReference type="Proteomes" id="UP001054902"/>
    </source>
</evidence>
<accession>A0AAD3H2K1</accession>
<dbReference type="Proteomes" id="UP001054902">
    <property type="component" value="Unassembled WGS sequence"/>
</dbReference>
<keyword evidence="2" id="KW-1185">Reference proteome</keyword>
<organism evidence="1 2">
    <name type="scientific">Chaetoceros tenuissimus</name>
    <dbReference type="NCBI Taxonomy" id="426638"/>
    <lineage>
        <taxon>Eukaryota</taxon>
        <taxon>Sar</taxon>
        <taxon>Stramenopiles</taxon>
        <taxon>Ochrophyta</taxon>
        <taxon>Bacillariophyta</taxon>
        <taxon>Coscinodiscophyceae</taxon>
        <taxon>Chaetocerotophycidae</taxon>
        <taxon>Chaetocerotales</taxon>
        <taxon>Chaetocerotaceae</taxon>
        <taxon>Chaetoceros</taxon>
    </lineage>
</organism>
<protein>
    <submittedName>
        <fullName evidence="1">Uncharacterized protein</fullName>
    </submittedName>
</protein>
<reference evidence="1 2" key="1">
    <citation type="journal article" date="2021" name="Sci. Rep.">
        <title>The genome of the diatom Chaetoceros tenuissimus carries an ancient integrated fragment of an extant virus.</title>
        <authorList>
            <person name="Hongo Y."/>
            <person name="Kimura K."/>
            <person name="Takaki Y."/>
            <person name="Yoshida Y."/>
            <person name="Baba S."/>
            <person name="Kobayashi G."/>
            <person name="Nagasaki K."/>
            <person name="Hano T."/>
            <person name="Tomaru Y."/>
        </authorList>
    </citation>
    <scope>NUCLEOTIDE SEQUENCE [LARGE SCALE GENOMIC DNA]</scope>
    <source>
        <strain evidence="1 2">NIES-3715</strain>
    </source>
</reference>
<name>A0AAD3H2K1_9STRA</name>